<reference evidence="4" key="1">
    <citation type="submission" date="2021-09" db="EMBL/GenBank/DDBJ databases">
        <authorList>
            <consortium name="AG Swart"/>
            <person name="Singh M."/>
            <person name="Singh A."/>
            <person name="Seah K."/>
            <person name="Emmerich C."/>
        </authorList>
    </citation>
    <scope>NUCLEOTIDE SEQUENCE</scope>
    <source>
        <strain evidence="4">ATCC30299</strain>
    </source>
</reference>
<evidence type="ECO:0000256" key="2">
    <source>
        <dbReference type="SAM" id="MobiDB-lite"/>
    </source>
</evidence>
<evidence type="ECO:0000313" key="4">
    <source>
        <dbReference type="EMBL" id="CAG9314287.1"/>
    </source>
</evidence>
<proteinExistence type="predicted"/>
<dbReference type="InterPro" id="IPR038765">
    <property type="entry name" value="Papain-like_cys_pep_sf"/>
</dbReference>
<dbReference type="PROSITE" id="PS00972">
    <property type="entry name" value="USP_1"/>
    <property type="match status" value="1"/>
</dbReference>
<dbReference type="SUPFAM" id="SSF54001">
    <property type="entry name" value="Cysteine proteinases"/>
    <property type="match status" value="1"/>
</dbReference>
<evidence type="ECO:0000256" key="1">
    <source>
        <dbReference type="SAM" id="Coils"/>
    </source>
</evidence>
<accession>A0AAU9IM38</accession>
<keyword evidence="5" id="KW-1185">Reference proteome</keyword>
<dbReference type="GO" id="GO:0016579">
    <property type="term" value="P:protein deubiquitination"/>
    <property type="evidence" value="ECO:0007669"/>
    <property type="project" value="InterPro"/>
</dbReference>
<dbReference type="GO" id="GO:0005829">
    <property type="term" value="C:cytosol"/>
    <property type="evidence" value="ECO:0007669"/>
    <property type="project" value="TreeGrafter"/>
</dbReference>
<gene>
    <name evidence="4" type="ORF">BSTOLATCC_MIC11298</name>
</gene>
<evidence type="ECO:0000313" key="5">
    <source>
        <dbReference type="Proteomes" id="UP001162131"/>
    </source>
</evidence>
<feature type="region of interest" description="Disordered" evidence="2">
    <location>
        <begin position="201"/>
        <end position="222"/>
    </location>
</feature>
<dbReference type="InterPro" id="IPR001394">
    <property type="entry name" value="Peptidase_C19_UCH"/>
</dbReference>
<protein>
    <recommendedName>
        <fullName evidence="3">USP domain-containing protein</fullName>
    </recommendedName>
</protein>
<feature type="domain" description="USP" evidence="3">
    <location>
        <begin position="614"/>
        <end position="866"/>
    </location>
</feature>
<comment type="caution">
    <text evidence="4">The sequence shown here is derived from an EMBL/GenBank/DDBJ whole genome shotgun (WGS) entry which is preliminary data.</text>
</comment>
<dbReference type="InterPro" id="IPR018200">
    <property type="entry name" value="USP_CS"/>
</dbReference>
<name>A0AAU9IM38_9CILI</name>
<feature type="coiled-coil region" evidence="1">
    <location>
        <begin position="446"/>
        <end position="551"/>
    </location>
</feature>
<organism evidence="4 5">
    <name type="scientific">Blepharisma stoltei</name>
    <dbReference type="NCBI Taxonomy" id="1481888"/>
    <lineage>
        <taxon>Eukaryota</taxon>
        <taxon>Sar</taxon>
        <taxon>Alveolata</taxon>
        <taxon>Ciliophora</taxon>
        <taxon>Postciliodesmatophora</taxon>
        <taxon>Heterotrichea</taxon>
        <taxon>Heterotrichida</taxon>
        <taxon>Blepharismidae</taxon>
        <taxon>Blepharisma</taxon>
    </lineage>
</organism>
<dbReference type="PROSITE" id="PS50235">
    <property type="entry name" value="USP_3"/>
    <property type="match status" value="1"/>
</dbReference>
<dbReference type="EMBL" id="CAJZBQ010000012">
    <property type="protein sequence ID" value="CAG9314287.1"/>
    <property type="molecule type" value="Genomic_DNA"/>
</dbReference>
<dbReference type="PANTHER" id="PTHR24006:SF827">
    <property type="entry name" value="UBIQUITIN CARBOXYL-TERMINAL HYDROLASE 34"/>
    <property type="match status" value="1"/>
</dbReference>
<dbReference type="GO" id="GO:0004843">
    <property type="term" value="F:cysteine-type deubiquitinase activity"/>
    <property type="evidence" value="ECO:0007669"/>
    <property type="project" value="InterPro"/>
</dbReference>
<keyword evidence="1" id="KW-0175">Coiled coil</keyword>
<dbReference type="Pfam" id="PF00443">
    <property type="entry name" value="UCH"/>
    <property type="match status" value="1"/>
</dbReference>
<dbReference type="Gene3D" id="3.90.70.10">
    <property type="entry name" value="Cysteine proteinases"/>
    <property type="match status" value="1"/>
</dbReference>
<dbReference type="GO" id="GO:0005634">
    <property type="term" value="C:nucleus"/>
    <property type="evidence" value="ECO:0007669"/>
    <property type="project" value="TreeGrafter"/>
</dbReference>
<evidence type="ECO:0000259" key="3">
    <source>
        <dbReference type="PROSITE" id="PS50235"/>
    </source>
</evidence>
<dbReference type="InterPro" id="IPR050164">
    <property type="entry name" value="Peptidase_C19"/>
</dbReference>
<dbReference type="AlphaFoldDB" id="A0AAU9IM38"/>
<sequence length="867" mass="101241">MSTSNLRTACYIIAAINNSSNYNKLNFQLYDKELYETIANAFRHQIRDCNLKTFHNLLGKSLSDTFEAIFQRNPTWSRYITPKIESLRLPEVSTNLKDVLFVYKRTSKMNANIYEGEYKLISSFNERQAFCLFNEQWYDCNSNRELLIKGLPDFTFPATLVYMRDKTKPLIANNVEITSEQNRRVQQLTFEIKSNGIAKRNTSAEPTSVSRNLSSSPKPLSREQNYNNMIIISEVTERRYNKEEVERGNIFRDRETSKTADSDSKIDQIIKIFNERCLDIETRLTKNFEVKLQKSLEKYKHEESLKHQQVNKTKEELFNSAVNYAQMQQEKMMNIKNELINLEKKHFGLLQILPKALNSLDGKLKEFDLKLKKLDASKINIDPEMIIKEAEVRAYNNLKAAIDQMDKKWYQEIKSIKDSKISSSANDLEIPQESNQNTKCNHLVLESDLKNEISVLNLKYETLSRNADYSIASKLEKIDQKFINIPSKQNIYENLASLQTKIESWNKATEKKLKDWEVLLLADQKLNEEKIDKLRNDLDDKIQRLENKINSKSPIEFSYSQFVPSNQFIISPQPKNSVKEFINIQDIQEGRHYISSRKAGKSLKDNHSGLFSKSGLPNIGNTCYMNSLIQIFASATEFVEYIKNCPSDKLFYSLSQLIELIQSNSDSYFIRPHIIELKNIISEEYSKHMWSSKNDAKDLFAIISDKVENRDLFTVVKNQSFTCQPFQHKIYNEDCSNLIIIPTNKQNDIEKFFKEIKEQEIYSGENQLNCASCGTLRETIMQTERIQLPNILTIYMPNYQSSGEIPSLFQIENNFYNLFGIICFNGNHFIAFTKNNENEWEKYDDSDVIKADPDWNRLYLAFYRKNN</sequence>
<dbReference type="Proteomes" id="UP001162131">
    <property type="component" value="Unassembled WGS sequence"/>
</dbReference>
<dbReference type="PANTHER" id="PTHR24006">
    <property type="entry name" value="UBIQUITIN CARBOXYL-TERMINAL HYDROLASE"/>
    <property type="match status" value="1"/>
</dbReference>
<dbReference type="InterPro" id="IPR028889">
    <property type="entry name" value="USP"/>
</dbReference>